<dbReference type="EMBL" id="UYRU01000362">
    <property type="protein sequence ID" value="VDK30067.1"/>
    <property type="molecule type" value="Genomic_DNA"/>
</dbReference>
<accession>A0A3P6PAJ1</accession>
<feature type="region of interest" description="Disordered" evidence="1">
    <location>
        <begin position="1"/>
        <end position="47"/>
    </location>
</feature>
<protein>
    <submittedName>
        <fullName evidence="2">Uncharacterized protein</fullName>
    </submittedName>
</protein>
<reference evidence="2 3" key="1">
    <citation type="submission" date="2018-11" db="EMBL/GenBank/DDBJ databases">
        <authorList>
            <consortium name="Pathogen Informatics"/>
        </authorList>
    </citation>
    <scope>NUCLEOTIDE SEQUENCE [LARGE SCALE GENOMIC DNA]</scope>
</reference>
<feature type="compositionally biased region" description="Basic and acidic residues" evidence="1">
    <location>
        <begin position="24"/>
        <end position="43"/>
    </location>
</feature>
<keyword evidence="3" id="KW-1185">Reference proteome</keyword>
<name>A0A3P6PAJ1_DIBLA</name>
<sequence length="330" mass="36503">MATPSKGDKTANTSDKTTQPHKKRPEDGRRAHSAGPDKPRPREYMLNAPPRNYEKRHFPEVWTGSLSPPWAIDIRSSSEITSSGSAASFAQYIEEDSLADEDNCVKFAGDFPALEDAAFEPYLPSVSALEPSRTTDGTKWSLEFPPGCIILPTAYFGLTSSPPIRRAESPPACSFTGLYRRPPLTRHASLTDRPPFYPPGPNQHWKFVAGAPSGRGQRIREARQLYRSPQSRRALGTPACYKASSSLSPLRGHVPPAWNTQASSRSLSGSTAKRDMTQRSRPLKSQQTEKSRRDLYRSEPQLNKVATQSKSTGNREQKRKLAVAPNKTSP</sequence>
<evidence type="ECO:0000313" key="3">
    <source>
        <dbReference type="Proteomes" id="UP000281553"/>
    </source>
</evidence>
<feature type="compositionally biased region" description="Polar residues" evidence="1">
    <location>
        <begin position="258"/>
        <end position="271"/>
    </location>
</feature>
<organism evidence="2 3">
    <name type="scientific">Dibothriocephalus latus</name>
    <name type="common">Fish tapeworm</name>
    <name type="synonym">Diphyllobothrium latum</name>
    <dbReference type="NCBI Taxonomy" id="60516"/>
    <lineage>
        <taxon>Eukaryota</taxon>
        <taxon>Metazoa</taxon>
        <taxon>Spiralia</taxon>
        <taxon>Lophotrochozoa</taxon>
        <taxon>Platyhelminthes</taxon>
        <taxon>Cestoda</taxon>
        <taxon>Eucestoda</taxon>
        <taxon>Diphyllobothriidea</taxon>
        <taxon>Diphyllobothriidae</taxon>
        <taxon>Dibothriocephalus</taxon>
    </lineage>
</organism>
<feature type="compositionally biased region" description="Polar residues" evidence="1">
    <location>
        <begin position="300"/>
        <end position="314"/>
    </location>
</feature>
<feature type="compositionally biased region" description="Basic and acidic residues" evidence="1">
    <location>
        <begin position="287"/>
        <end position="297"/>
    </location>
</feature>
<feature type="non-terminal residue" evidence="2">
    <location>
        <position position="330"/>
    </location>
</feature>
<gene>
    <name evidence="2" type="ORF">DILT_LOCUS96</name>
</gene>
<dbReference type="Proteomes" id="UP000281553">
    <property type="component" value="Unassembled WGS sequence"/>
</dbReference>
<dbReference type="OrthoDB" id="6264232at2759"/>
<dbReference type="AlphaFoldDB" id="A0A3P6PAJ1"/>
<feature type="region of interest" description="Disordered" evidence="1">
    <location>
        <begin position="243"/>
        <end position="330"/>
    </location>
</feature>
<evidence type="ECO:0000256" key="1">
    <source>
        <dbReference type="SAM" id="MobiDB-lite"/>
    </source>
</evidence>
<proteinExistence type="predicted"/>
<evidence type="ECO:0000313" key="2">
    <source>
        <dbReference type="EMBL" id="VDK30067.1"/>
    </source>
</evidence>